<evidence type="ECO:0000313" key="4">
    <source>
        <dbReference type="EMBL" id="KPP89804.1"/>
    </source>
</evidence>
<reference evidence="4 5" key="1">
    <citation type="submission" date="2015-09" db="EMBL/GenBank/DDBJ databases">
        <title>Identification and resolution of microdiversity through metagenomic sequencing of parallel consortia.</title>
        <authorList>
            <person name="Nelson W.C."/>
            <person name="Romine M.F."/>
            <person name="Lindemann S.R."/>
        </authorList>
    </citation>
    <scope>NUCLEOTIDE SEQUENCE [LARGE SCALE GENOMIC DNA]</scope>
    <source>
        <strain evidence="4">HL-91</strain>
    </source>
</reference>
<evidence type="ECO:0000313" key="5">
    <source>
        <dbReference type="Proteomes" id="UP000050413"/>
    </source>
</evidence>
<keyword evidence="1" id="KW-1133">Transmembrane helix</keyword>
<evidence type="ECO:0000259" key="2">
    <source>
        <dbReference type="Pfam" id="PF01757"/>
    </source>
</evidence>
<dbReference type="EMBL" id="LJSG01000020">
    <property type="protein sequence ID" value="KPP89804.1"/>
    <property type="molecule type" value="Genomic_DNA"/>
</dbReference>
<sequence>MFRPSKSDFETKAQHRAKLVASGLTEYPNFDWLRIFLASAVFWVHAGSVSHLNFAGDLFVQIFFALSGFLIGGIILRMTRADLPRFFYNRTIRIWLPFFAAIAALYGAAYLKEGFAPYFWQALIYDLTFTHNFFIEKTPEVITALPMNGTGSHFWSIAVEEQFYLMAPILILFVSVAKYWMTWVVIALAAALLETWYGSVSAGVLAAMLQRRFGNWHIRPWAVAALIGSCAVTIAFWATDAVPYRQYVPLLAISVVLLCAQPGQRTRFGSWAGGISFPMYLNHWIGLFIAGVIASRLPGLGIVTADIIGFAMAIGIAAFAYKMIDLNLYKYRASWYSPALGYASMTGVYTLMVLGLVLGFYLVGPLETAPSTM</sequence>
<accession>A0A0P8A6Q9</accession>
<feature type="transmembrane region" description="Helical" evidence="1">
    <location>
        <begin position="186"/>
        <end position="209"/>
    </location>
</feature>
<keyword evidence="1" id="KW-0472">Membrane</keyword>
<keyword evidence="1" id="KW-0812">Transmembrane</keyword>
<gene>
    <name evidence="3" type="ORF">Ga0058931_1341</name>
    <name evidence="4" type="ORF">HLUCCA05_06505</name>
</gene>
<evidence type="ECO:0000256" key="1">
    <source>
        <dbReference type="SAM" id="Phobius"/>
    </source>
</evidence>
<dbReference type="Proteomes" id="UP000050413">
    <property type="component" value="Unassembled WGS sequence"/>
</dbReference>
<name>A0A0P8A6Q9_9RHOB</name>
<feature type="domain" description="Acyltransferase 3" evidence="2">
    <location>
        <begin position="29"/>
        <end position="320"/>
    </location>
</feature>
<dbReference type="PANTHER" id="PTHR23028:SF53">
    <property type="entry name" value="ACYL_TRANSF_3 DOMAIN-CONTAINING PROTEIN"/>
    <property type="match status" value="1"/>
</dbReference>
<feature type="transmembrane region" description="Helical" evidence="1">
    <location>
        <begin position="91"/>
        <end position="111"/>
    </location>
</feature>
<dbReference type="AlphaFoldDB" id="A0A0P8A6Q9"/>
<protein>
    <submittedName>
        <fullName evidence="4">Acyltransferase family protein</fullName>
    </submittedName>
    <submittedName>
        <fullName evidence="3">Peptidoglycan/LPS O-acetylase OafA/YrhL, contains acyltransferase and SGNH-hydrolase domains</fullName>
    </submittedName>
</protein>
<dbReference type="InterPro" id="IPR002656">
    <property type="entry name" value="Acyl_transf_3_dom"/>
</dbReference>
<dbReference type="EMBL" id="FBYC01000004">
    <property type="protein sequence ID" value="CUX80786.1"/>
    <property type="molecule type" value="Genomic_DNA"/>
</dbReference>
<feature type="transmembrane region" description="Helical" evidence="1">
    <location>
        <begin position="163"/>
        <end position="180"/>
    </location>
</feature>
<keyword evidence="4" id="KW-0808">Transferase</keyword>
<keyword evidence="6" id="KW-1185">Reference proteome</keyword>
<dbReference type="RefSeq" id="WP_176699354.1">
    <property type="nucleotide sequence ID" value="NZ_FBYC01000004.1"/>
</dbReference>
<dbReference type="PANTHER" id="PTHR23028">
    <property type="entry name" value="ACETYLTRANSFERASE"/>
    <property type="match status" value="1"/>
</dbReference>
<dbReference type="InterPro" id="IPR050879">
    <property type="entry name" value="Acyltransferase_3"/>
</dbReference>
<organism evidence="4 5">
    <name type="scientific">Roseibaca calidilacus</name>
    <dbReference type="NCBI Taxonomy" id="1666912"/>
    <lineage>
        <taxon>Bacteria</taxon>
        <taxon>Pseudomonadati</taxon>
        <taxon>Pseudomonadota</taxon>
        <taxon>Alphaproteobacteria</taxon>
        <taxon>Rhodobacterales</taxon>
        <taxon>Paracoccaceae</taxon>
        <taxon>Roseinatronobacter</taxon>
    </lineage>
</organism>
<feature type="transmembrane region" description="Helical" evidence="1">
    <location>
        <begin position="342"/>
        <end position="363"/>
    </location>
</feature>
<dbReference type="GO" id="GO:0016020">
    <property type="term" value="C:membrane"/>
    <property type="evidence" value="ECO:0007669"/>
    <property type="project" value="TreeGrafter"/>
</dbReference>
<dbReference type="STRING" id="1666912.Ga0058931_1341"/>
<evidence type="ECO:0000313" key="3">
    <source>
        <dbReference type="EMBL" id="CUX80786.1"/>
    </source>
</evidence>
<keyword evidence="4" id="KW-0012">Acyltransferase</keyword>
<feature type="transmembrane region" description="Helical" evidence="1">
    <location>
        <begin position="272"/>
        <end position="294"/>
    </location>
</feature>
<feature type="transmembrane region" description="Helical" evidence="1">
    <location>
        <begin position="58"/>
        <end position="79"/>
    </location>
</feature>
<comment type="caution">
    <text evidence="4">The sequence shown here is derived from an EMBL/GenBank/DDBJ whole genome shotgun (WGS) entry which is preliminary data.</text>
</comment>
<proteinExistence type="predicted"/>
<reference evidence="3 6" key="2">
    <citation type="submission" date="2016-01" db="EMBL/GenBank/DDBJ databases">
        <authorList>
            <person name="Varghese N."/>
        </authorList>
    </citation>
    <scope>NUCLEOTIDE SEQUENCE [LARGE SCALE GENOMIC DNA]</scope>
    <source>
        <strain evidence="3 6">HL-91</strain>
    </source>
</reference>
<dbReference type="GO" id="GO:0016747">
    <property type="term" value="F:acyltransferase activity, transferring groups other than amino-acyl groups"/>
    <property type="evidence" value="ECO:0007669"/>
    <property type="project" value="InterPro"/>
</dbReference>
<dbReference type="Pfam" id="PF01757">
    <property type="entry name" value="Acyl_transf_3"/>
    <property type="match status" value="1"/>
</dbReference>
<evidence type="ECO:0000313" key="6">
    <source>
        <dbReference type="Proteomes" id="UP000182045"/>
    </source>
</evidence>
<feature type="transmembrane region" description="Helical" evidence="1">
    <location>
        <begin position="221"/>
        <end position="238"/>
    </location>
</feature>
<dbReference type="GO" id="GO:0000271">
    <property type="term" value="P:polysaccharide biosynthetic process"/>
    <property type="evidence" value="ECO:0007669"/>
    <property type="project" value="TreeGrafter"/>
</dbReference>
<dbReference type="Proteomes" id="UP000182045">
    <property type="component" value="Unassembled WGS sequence"/>
</dbReference>
<feature type="transmembrane region" description="Helical" evidence="1">
    <location>
        <begin position="300"/>
        <end position="321"/>
    </location>
</feature>